<evidence type="ECO:0000256" key="4">
    <source>
        <dbReference type="ARBA" id="ARBA00035206"/>
    </source>
</evidence>
<keyword evidence="3 5" id="KW-0687">Ribonucleoprotein</keyword>
<dbReference type="InterPro" id="IPR003256">
    <property type="entry name" value="Ribosomal_uL24"/>
</dbReference>
<dbReference type="NCBIfam" id="TIGR01079">
    <property type="entry name" value="rplX_bact"/>
    <property type="match status" value="1"/>
</dbReference>
<organism evidence="7 8">
    <name type="scientific">Pelagicoccus mobilis</name>
    <dbReference type="NCBI Taxonomy" id="415221"/>
    <lineage>
        <taxon>Bacteria</taxon>
        <taxon>Pseudomonadati</taxon>
        <taxon>Verrucomicrobiota</taxon>
        <taxon>Opitutia</taxon>
        <taxon>Puniceicoccales</taxon>
        <taxon>Pelagicoccaceae</taxon>
        <taxon>Pelagicoccus</taxon>
    </lineage>
</organism>
<dbReference type="SUPFAM" id="SSF50104">
    <property type="entry name" value="Translation proteins SH3-like domain"/>
    <property type="match status" value="1"/>
</dbReference>
<proteinExistence type="inferred from homology"/>
<evidence type="ECO:0000313" key="7">
    <source>
        <dbReference type="EMBL" id="MBK1877858.1"/>
    </source>
</evidence>
<dbReference type="InterPro" id="IPR014722">
    <property type="entry name" value="Rib_uL2_dom2"/>
</dbReference>
<comment type="function">
    <text evidence="5">One of the proteins that surrounds the polypeptide exit tunnel on the outside of the subunit.</text>
</comment>
<dbReference type="GO" id="GO:0003735">
    <property type="term" value="F:structural constituent of ribosome"/>
    <property type="evidence" value="ECO:0007669"/>
    <property type="project" value="InterPro"/>
</dbReference>
<comment type="similarity">
    <text evidence="1 5">Belongs to the universal ribosomal protein uL24 family.</text>
</comment>
<keyword evidence="8" id="KW-1185">Reference proteome</keyword>
<dbReference type="EMBL" id="JAENIL010000023">
    <property type="protein sequence ID" value="MBK1877858.1"/>
    <property type="molecule type" value="Genomic_DNA"/>
</dbReference>
<dbReference type="InterPro" id="IPR041988">
    <property type="entry name" value="Ribosomal_uL24_KOW"/>
</dbReference>
<keyword evidence="5" id="KW-0694">RNA-binding</keyword>
<reference evidence="7" key="1">
    <citation type="submission" date="2021-01" db="EMBL/GenBank/DDBJ databases">
        <title>Modified the classification status of verrucomicrobia.</title>
        <authorList>
            <person name="Feng X."/>
        </authorList>
    </citation>
    <scope>NUCLEOTIDE SEQUENCE</scope>
    <source>
        <strain evidence="7">KCTC 13126</strain>
    </source>
</reference>
<feature type="domain" description="KOW" evidence="6">
    <location>
        <begin position="5"/>
        <end position="32"/>
    </location>
</feature>
<dbReference type="InterPro" id="IPR008991">
    <property type="entry name" value="Translation_prot_SH3-like_sf"/>
</dbReference>
<dbReference type="HAMAP" id="MF_01326_B">
    <property type="entry name" value="Ribosomal_uL24_B"/>
    <property type="match status" value="1"/>
</dbReference>
<protein>
    <recommendedName>
        <fullName evidence="4 5">Large ribosomal subunit protein uL24</fullName>
    </recommendedName>
</protein>
<dbReference type="InterPro" id="IPR057264">
    <property type="entry name" value="Ribosomal_uL24_C"/>
</dbReference>
<sequence length="82" mass="9100">MAKAHIKKGEEVVVLAGKEKGKRGKVLQILPAKNRAIVEGLMMIKRHEKKSEEKPEGAIVEREGSIHVSNLMSAEKWDAKKA</sequence>
<dbReference type="GO" id="GO:0005840">
    <property type="term" value="C:ribosome"/>
    <property type="evidence" value="ECO:0007669"/>
    <property type="project" value="UniProtKB-KW"/>
</dbReference>
<evidence type="ECO:0000256" key="5">
    <source>
        <dbReference type="HAMAP-Rule" id="MF_01326"/>
    </source>
</evidence>
<dbReference type="SMART" id="SM00739">
    <property type="entry name" value="KOW"/>
    <property type="match status" value="1"/>
</dbReference>
<dbReference type="Pfam" id="PF17136">
    <property type="entry name" value="ribosomal_L24"/>
    <property type="match status" value="1"/>
</dbReference>
<dbReference type="GO" id="GO:0019843">
    <property type="term" value="F:rRNA binding"/>
    <property type="evidence" value="ECO:0007669"/>
    <property type="project" value="UniProtKB-UniRule"/>
</dbReference>
<comment type="subunit">
    <text evidence="5">Part of the 50S ribosomal subunit.</text>
</comment>
<dbReference type="GO" id="GO:0006412">
    <property type="term" value="P:translation"/>
    <property type="evidence" value="ECO:0007669"/>
    <property type="project" value="UniProtKB-UniRule"/>
</dbReference>
<keyword evidence="2 5" id="KW-0689">Ribosomal protein</keyword>
<dbReference type="GO" id="GO:1990904">
    <property type="term" value="C:ribonucleoprotein complex"/>
    <property type="evidence" value="ECO:0007669"/>
    <property type="project" value="UniProtKB-KW"/>
</dbReference>
<keyword evidence="5" id="KW-0699">rRNA-binding</keyword>
<dbReference type="CDD" id="cd06089">
    <property type="entry name" value="KOW_RPL26"/>
    <property type="match status" value="1"/>
</dbReference>
<evidence type="ECO:0000259" key="6">
    <source>
        <dbReference type="SMART" id="SM00739"/>
    </source>
</evidence>
<dbReference type="PANTHER" id="PTHR12903">
    <property type="entry name" value="MITOCHONDRIAL RIBOSOMAL PROTEIN L24"/>
    <property type="match status" value="1"/>
</dbReference>
<dbReference type="AlphaFoldDB" id="A0A934RWY8"/>
<dbReference type="Gene3D" id="2.30.30.30">
    <property type="match status" value="1"/>
</dbReference>
<evidence type="ECO:0000313" key="8">
    <source>
        <dbReference type="Proteomes" id="UP000617628"/>
    </source>
</evidence>
<dbReference type="InterPro" id="IPR005824">
    <property type="entry name" value="KOW"/>
</dbReference>
<comment type="caution">
    <text evidence="7">The sequence shown here is derived from an EMBL/GenBank/DDBJ whole genome shotgun (WGS) entry which is preliminary data.</text>
</comment>
<comment type="function">
    <text evidence="5">One of two assembly initiator proteins, it binds directly to the 5'-end of the 23S rRNA, where it nucleates assembly of the 50S subunit.</text>
</comment>
<dbReference type="Proteomes" id="UP000617628">
    <property type="component" value="Unassembled WGS sequence"/>
</dbReference>
<gene>
    <name evidence="5" type="primary">rplX</name>
    <name evidence="7" type="ORF">JIN87_13360</name>
</gene>
<evidence type="ECO:0000256" key="2">
    <source>
        <dbReference type="ARBA" id="ARBA00022980"/>
    </source>
</evidence>
<dbReference type="Pfam" id="PF00467">
    <property type="entry name" value="KOW"/>
    <property type="match status" value="1"/>
</dbReference>
<evidence type="ECO:0000256" key="3">
    <source>
        <dbReference type="ARBA" id="ARBA00023274"/>
    </source>
</evidence>
<accession>A0A934RWY8</accession>
<dbReference type="RefSeq" id="WP_200356070.1">
    <property type="nucleotide sequence ID" value="NZ_JAENIL010000023.1"/>
</dbReference>
<evidence type="ECO:0000256" key="1">
    <source>
        <dbReference type="ARBA" id="ARBA00010618"/>
    </source>
</evidence>
<name>A0A934RWY8_9BACT</name>